<proteinExistence type="predicted"/>
<dbReference type="AlphaFoldDB" id="E7GCL9"/>
<name>E7GCL9_9FIRM</name>
<protein>
    <submittedName>
        <fullName evidence="1">Uncharacterized protein</fullName>
    </submittedName>
</protein>
<dbReference type="HOGENOM" id="CLU_1508163_0_0_9"/>
<dbReference type="Proteomes" id="UP000003157">
    <property type="component" value="Unassembled WGS sequence"/>
</dbReference>
<evidence type="ECO:0000313" key="2">
    <source>
        <dbReference type="Proteomes" id="UP000003157"/>
    </source>
</evidence>
<gene>
    <name evidence="1" type="ORF">HMPREF9488_02511</name>
</gene>
<dbReference type="GeneID" id="78228096"/>
<sequence length="178" mass="21136">MIHNHIVTKEELLKDEVLLSLLPKNESNNYYLGYATLDDVYTVKYLPIDQFIDYIDKLNNEDTQYYRTSPQKRDAAIFEAIWLFDELACVKVNPFFAADITFGYSALSLYFNNGYEQESLLSLFDNNPVRRNIFFAQFFYFVKKYLKNKINQGSQIITMHDFEKRTLSILKKILYVRI</sequence>
<keyword evidence="2" id="KW-1185">Reference proteome</keyword>
<evidence type="ECO:0000313" key="1">
    <source>
        <dbReference type="EMBL" id="EFW04228.1"/>
    </source>
</evidence>
<dbReference type="STRING" id="100884.GCA_000269565_00163"/>
<organism evidence="1 2">
    <name type="scientific">Coprobacillus cateniformis</name>
    <dbReference type="NCBI Taxonomy" id="100884"/>
    <lineage>
        <taxon>Bacteria</taxon>
        <taxon>Bacillati</taxon>
        <taxon>Bacillota</taxon>
        <taxon>Erysipelotrichia</taxon>
        <taxon>Erysipelotrichales</taxon>
        <taxon>Coprobacillaceae</taxon>
        <taxon>Coprobacillus</taxon>
    </lineage>
</organism>
<dbReference type="RefSeq" id="WP_008789599.1">
    <property type="nucleotide sequence ID" value="NZ_AKCB01000001.1"/>
</dbReference>
<dbReference type="EMBL" id="ADKX01000039">
    <property type="protein sequence ID" value="EFW04228.1"/>
    <property type="molecule type" value="Genomic_DNA"/>
</dbReference>
<comment type="caution">
    <text evidence="1">The sequence shown here is derived from an EMBL/GenBank/DDBJ whole genome shotgun (WGS) entry which is preliminary data.</text>
</comment>
<accession>E7GCL9</accession>
<reference evidence="1 2" key="1">
    <citation type="submission" date="2010-12" db="EMBL/GenBank/DDBJ databases">
        <title>The Genome Sequence of Coprobacillus sp. strain 29_1.</title>
        <authorList>
            <consortium name="The Broad Institute Genome Sequencing Platform"/>
            <person name="Earl A."/>
            <person name="Ward D."/>
            <person name="Feldgarden M."/>
            <person name="Gevers D."/>
            <person name="Daigneault M."/>
            <person name="Sibley C.D."/>
            <person name="White A."/>
            <person name="Strauss J."/>
            <person name="Allen-Vercoe E."/>
            <person name="Young S.K."/>
            <person name="Zeng Q."/>
            <person name="Gargeya S."/>
            <person name="Fitzgerald M."/>
            <person name="Haas B."/>
            <person name="Abouelleil A."/>
            <person name="Alvarado L."/>
            <person name="Arachchi H.M."/>
            <person name="Berlin A."/>
            <person name="Brown A."/>
            <person name="Chapman S.B."/>
            <person name="Chen Z."/>
            <person name="Dunbar C."/>
            <person name="Freedman E."/>
            <person name="Gearin G."/>
            <person name="Gellesch M."/>
            <person name="Goldberg J."/>
            <person name="Griggs A."/>
            <person name="Gujja S."/>
            <person name="Heilman E."/>
            <person name="Heiman D."/>
            <person name="Howarth C."/>
            <person name="Larson L."/>
            <person name="Lui A."/>
            <person name="MacDonald P.J.P."/>
            <person name="Mehta T."/>
            <person name="Montmayeur A."/>
            <person name="Murphy C."/>
            <person name="Neiman D."/>
            <person name="Pearson M."/>
            <person name="Priest M."/>
            <person name="Roberts A."/>
            <person name="Saif S."/>
            <person name="Shea T."/>
            <person name="Shenoy N."/>
            <person name="Sisk P."/>
            <person name="Stolte C."/>
            <person name="Sykes S."/>
            <person name="White J."/>
            <person name="Yandava C."/>
            <person name="Nusbaum C."/>
            <person name="Birren B."/>
        </authorList>
    </citation>
    <scope>NUCLEOTIDE SEQUENCE [LARGE SCALE GENOMIC DNA]</scope>
    <source>
        <strain evidence="1 2">29_1</strain>
    </source>
</reference>